<evidence type="ECO:0000256" key="1">
    <source>
        <dbReference type="SAM" id="MobiDB-lite"/>
    </source>
</evidence>
<accession>A0A5N6EHJ1</accession>
<sequence length="477" mass="55563">MHVPDKVTAVFRIPECAKTIFKHLPRYSLKCLRLTCKDFDELVVSPLSHLFSRVYISLNRMDIYVLGRMSQHPRIAPCVDELVWDVSMEIKRYMTFRYHLPANHCHFNRIIRDYENGSKNGMDLVALSQTLPLFRRLKHVTITVLMSRWMRNRCPSATQLPTRPHGSCFESPAMRQWRTLQLGRVGKTAYSHLPESRIQDPEAEADLVAFLQDIRNRTDRAHVILLTYGCLSDIQLQSYCIDAPPPPTSSSRPFNGIDLRAYLDSDEQKETFLPHLRFLRKLSLSIDNINDNSQLHDWHEGFDTRRLEVLELRIYREAQFLSSMLGASFPCLQRLALSNFKLEDRRLEDELIPWCFEHKLHNLDLDVTFMTTRRLTGRNLMNWLMSKDIDRCKHHPNQNDGTSPSSWDSFQEDVPDTCSGNNETRAPGEIDNAESTVPLIQLKGESFELRLSGATWGWGDKLLHVDIHLFRWVEAEW</sequence>
<dbReference type="Proteomes" id="UP000326799">
    <property type="component" value="Unassembled WGS sequence"/>
</dbReference>
<reference evidence="2 3" key="1">
    <citation type="submission" date="2019-04" db="EMBL/GenBank/DDBJ databases">
        <title>Fungal friends and foes A comparative genomics study of 23 Aspergillus species from section Flavi.</title>
        <authorList>
            <consortium name="DOE Joint Genome Institute"/>
            <person name="Kjaerbolling I."/>
            <person name="Vesth T.C."/>
            <person name="Frisvad J.C."/>
            <person name="Nybo J.L."/>
            <person name="Theobald S."/>
            <person name="Kildgaard S."/>
            <person name="Petersen T.I."/>
            <person name="Kuo A."/>
            <person name="Sato A."/>
            <person name="Lyhne E.K."/>
            <person name="Kogle M.E."/>
            <person name="Wiebenga A."/>
            <person name="Kun R.S."/>
            <person name="Lubbers R.J."/>
            <person name="Makela M.R."/>
            <person name="Barry K."/>
            <person name="Chovatia M."/>
            <person name="Clum A."/>
            <person name="Daum C."/>
            <person name="Haridas S."/>
            <person name="He G."/>
            <person name="LaButti K."/>
            <person name="Lipzen A."/>
            <person name="Mondo S."/>
            <person name="Pangilinan J."/>
            <person name="Riley R."/>
            <person name="Salamov A."/>
            <person name="Simmons B.A."/>
            <person name="Magnuson J.K."/>
            <person name="Henrissat B."/>
            <person name="Mortensen U.H."/>
            <person name="Larsen T.O."/>
            <person name="De vries R.P."/>
            <person name="Grigoriev I.V."/>
            <person name="Machida M."/>
            <person name="Baker S.E."/>
            <person name="Andersen M.R."/>
        </authorList>
    </citation>
    <scope>NUCLEOTIDE SEQUENCE [LARGE SCALE GENOMIC DNA]</scope>
    <source>
        <strain evidence="2 3">CBS 126849</strain>
    </source>
</reference>
<name>A0A5N6EHJ1_9EURO</name>
<protein>
    <recommendedName>
        <fullName evidence="4">F-box domain-containing protein</fullName>
    </recommendedName>
</protein>
<feature type="region of interest" description="Disordered" evidence="1">
    <location>
        <begin position="394"/>
        <end position="429"/>
    </location>
</feature>
<dbReference type="EMBL" id="ML733480">
    <property type="protein sequence ID" value="KAB8216485.1"/>
    <property type="molecule type" value="Genomic_DNA"/>
</dbReference>
<gene>
    <name evidence="2" type="ORF">BDV33DRAFT_207336</name>
</gene>
<proteinExistence type="predicted"/>
<dbReference type="AlphaFoldDB" id="A0A5N6EHJ1"/>
<evidence type="ECO:0008006" key="4">
    <source>
        <dbReference type="Google" id="ProtNLM"/>
    </source>
</evidence>
<evidence type="ECO:0000313" key="3">
    <source>
        <dbReference type="Proteomes" id="UP000326799"/>
    </source>
</evidence>
<evidence type="ECO:0000313" key="2">
    <source>
        <dbReference type="EMBL" id="KAB8216485.1"/>
    </source>
</evidence>
<feature type="compositionally biased region" description="Polar residues" evidence="1">
    <location>
        <begin position="398"/>
        <end position="409"/>
    </location>
</feature>
<keyword evidence="3" id="KW-1185">Reference proteome</keyword>
<dbReference type="SUPFAM" id="SSF81383">
    <property type="entry name" value="F-box domain"/>
    <property type="match status" value="1"/>
</dbReference>
<organism evidence="2 3">
    <name type="scientific">Aspergillus novoparasiticus</name>
    <dbReference type="NCBI Taxonomy" id="986946"/>
    <lineage>
        <taxon>Eukaryota</taxon>
        <taxon>Fungi</taxon>
        <taxon>Dikarya</taxon>
        <taxon>Ascomycota</taxon>
        <taxon>Pezizomycotina</taxon>
        <taxon>Eurotiomycetes</taxon>
        <taxon>Eurotiomycetidae</taxon>
        <taxon>Eurotiales</taxon>
        <taxon>Aspergillaceae</taxon>
        <taxon>Aspergillus</taxon>
        <taxon>Aspergillus subgen. Circumdati</taxon>
    </lineage>
</organism>
<dbReference type="InterPro" id="IPR036047">
    <property type="entry name" value="F-box-like_dom_sf"/>
</dbReference>